<evidence type="ECO:0000313" key="7">
    <source>
        <dbReference type="Proteomes" id="UP000029273"/>
    </source>
</evidence>
<dbReference type="AlphaFoldDB" id="A0A1A6C2R6"/>
<evidence type="ECO:0000256" key="3">
    <source>
        <dbReference type="ARBA" id="ARBA00023002"/>
    </source>
</evidence>
<comment type="caution">
    <text evidence="6">The sequence shown here is derived from an EMBL/GenBank/DDBJ whole genome shotgun (WGS) entry which is preliminary data.</text>
</comment>
<accession>A0A1A6C2R6</accession>
<dbReference type="PANTHER" id="PTHR11592:SF78">
    <property type="entry name" value="GLUTATHIONE PEROXIDASE"/>
    <property type="match status" value="1"/>
</dbReference>
<comment type="similarity">
    <text evidence="1 5">Belongs to the glutathione peroxidase family.</text>
</comment>
<dbReference type="PRINTS" id="PR01011">
    <property type="entry name" value="GLUTPROXDASE"/>
</dbReference>
<dbReference type="PIRSF" id="PIRSF000303">
    <property type="entry name" value="Glutathion_perox"/>
    <property type="match status" value="1"/>
</dbReference>
<dbReference type="SUPFAM" id="SSF52833">
    <property type="entry name" value="Thioredoxin-like"/>
    <property type="match status" value="1"/>
</dbReference>
<evidence type="ECO:0000313" key="6">
    <source>
        <dbReference type="EMBL" id="OBS08862.1"/>
    </source>
</evidence>
<dbReference type="PROSITE" id="PS00460">
    <property type="entry name" value="GLUTATHIONE_PEROXID_1"/>
    <property type="match status" value="1"/>
</dbReference>
<dbReference type="InterPro" id="IPR000889">
    <property type="entry name" value="Glutathione_peroxidase"/>
</dbReference>
<keyword evidence="7" id="KW-1185">Reference proteome</keyword>
<protein>
    <recommendedName>
        <fullName evidence="5">Glutathione peroxidase</fullName>
    </recommendedName>
</protein>
<dbReference type="EMBL" id="JQSG02000006">
    <property type="protein sequence ID" value="OBS08862.1"/>
    <property type="molecule type" value="Genomic_DNA"/>
</dbReference>
<keyword evidence="3 5" id="KW-0560">Oxidoreductase</keyword>
<sequence length="158" mass="17673">MDLYEIALRTIDGRACTLADYRGRVLLVVNVASRCAFTPQYAALEALYRRHVARGLSVLGFPCDQFGQQEPGDEAAIADFCASRYAVSFPMFAKTTVNGEEAHPLFRCLTAAAPGWLGGPVRWNFTKFLIDREGRVYRRYAPQTAPARLERAIRRLLG</sequence>
<evidence type="ECO:0000256" key="5">
    <source>
        <dbReference type="RuleBase" id="RU000499"/>
    </source>
</evidence>
<dbReference type="Gene3D" id="3.40.30.10">
    <property type="entry name" value="Glutaredoxin"/>
    <property type="match status" value="1"/>
</dbReference>
<dbReference type="PROSITE" id="PS51355">
    <property type="entry name" value="GLUTATHIONE_PEROXID_3"/>
    <property type="match status" value="1"/>
</dbReference>
<dbReference type="OrthoDB" id="9785502at2"/>
<dbReference type="Pfam" id="PF00255">
    <property type="entry name" value="GSHPx"/>
    <property type="match status" value="1"/>
</dbReference>
<organism evidence="6 7">
    <name type="scientific">Acidihalobacter prosperus</name>
    <dbReference type="NCBI Taxonomy" id="160660"/>
    <lineage>
        <taxon>Bacteria</taxon>
        <taxon>Pseudomonadati</taxon>
        <taxon>Pseudomonadota</taxon>
        <taxon>Gammaproteobacteria</taxon>
        <taxon>Chromatiales</taxon>
        <taxon>Ectothiorhodospiraceae</taxon>
        <taxon>Acidihalobacter</taxon>
    </lineage>
</organism>
<dbReference type="InterPro" id="IPR029759">
    <property type="entry name" value="GPX_AS"/>
</dbReference>
<dbReference type="FunFam" id="3.40.30.10:FF:000010">
    <property type="entry name" value="Glutathione peroxidase"/>
    <property type="match status" value="1"/>
</dbReference>
<reference evidence="6 7" key="1">
    <citation type="journal article" date="2014" name="Genome Announc.">
        <title>Draft Genome Sequence of the Iron-Oxidizing, Acidophilic, and Halotolerant 'Thiobacillus prosperus' Type Strain DSM 5130.</title>
        <authorList>
            <person name="Ossandon F.J."/>
            <person name="Cardenas J.P."/>
            <person name="Corbett M."/>
            <person name="Quatrini R."/>
            <person name="Holmes D.S."/>
            <person name="Watkin E."/>
        </authorList>
    </citation>
    <scope>NUCLEOTIDE SEQUENCE [LARGE SCALE GENOMIC DNA]</scope>
    <source>
        <strain evidence="6 7">DSM 5130</strain>
    </source>
</reference>
<dbReference type="InterPro" id="IPR036249">
    <property type="entry name" value="Thioredoxin-like_sf"/>
</dbReference>
<keyword evidence="2 5" id="KW-0575">Peroxidase</keyword>
<dbReference type="GO" id="GO:0034599">
    <property type="term" value="P:cellular response to oxidative stress"/>
    <property type="evidence" value="ECO:0007669"/>
    <property type="project" value="TreeGrafter"/>
</dbReference>
<gene>
    <name evidence="6" type="ORF">Thpro_023112</name>
</gene>
<evidence type="ECO:0000256" key="1">
    <source>
        <dbReference type="ARBA" id="ARBA00006926"/>
    </source>
</evidence>
<dbReference type="Proteomes" id="UP000029273">
    <property type="component" value="Unassembled WGS sequence"/>
</dbReference>
<evidence type="ECO:0000256" key="2">
    <source>
        <dbReference type="ARBA" id="ARBA00022559"/>
    </source>
</evidence>
<dbReference type="PANTHER" id="PTHR11592">
    <property type="entry name" value="GLUTATHIONE PEROXIDASE"/>
    <property type="match status" value="1"/>
</dbReference>
<proteinExistence type="inferred from homology"/>
<evidence type="ECO:0000256" key="4">
    <source>
        <dbReference type="PIRSR" id="PIRSR000303-1"/>
    </source>
</evidence>
<feature type="active site" evidence="4">
    <location>
        <position position="35"/>
    </location>
</feature>
<dbReference type="GO" id="GO:0004601">
    <property type="term" value="F:peroxidase activity"/>
    <property type="evidence" value="ECO:0007669"/>
    <property type="project" value="UniProtKB-KW"/>
</dbReference>
<name>A0A1A6C2R6_9GAMM</name>
<dbReference type="CDD" id="cd00340">
    <property type="entry name" value="GSH_Peroxidase"/>
    <property type="match status" value="1"/>
</dbReference>
<dbReference type="RefSeq" id="WP_038091406.1">
    <property type="nucleotide sequence ID" value="NZ_JQSG02000006.1"/>
</dbReference>